<comment type="similarity">
    <text evidence="4">Belongs to the RBT5 family.</text>
</comment>
<reference evidence="17" key="1">
    <citation type="submission" date="2019-11" db="EMBL/GenBank/DDBJ databases">
        <title>Bipolaris sorokiniana Genome sequencing.</title>
        <authorList>
            <person name="Wang H."/>
        </authorList>
    </citation>
    <scope>NUCLEOTIDE SEQUENCE</scope>
</reference>
<feature type="transmembrane region" description="Helical" evidence="15">
    <location>
        <begin position="109"/>
        <end position="130"/>
    </location>
</feature>
<dbReference type="InterPro" id="IPR052337">
    <property type="entry name" value="SAT4-like"/>
</dbReference>
<dbReference type="AlphaFoldDB" id="A0A8H5ZQH8"/>
<gene>
    <name evidence="17" type="ORF">GGP41_006587</name>
</gene>
<dbReference type="EMBL" id="WNKQ01000001">
    <property type="protein sequence ID" value="KAF5853792.1"/>
    <property type="molecule type" value="Genomic_DNA"/>
</dbReference>
<dbReference type="SMART" id="SM00747">
    <property type="entry name" value="CFEM"/>
    <property type="match status" value="1"/>
</dbReference>
<feature type="region of interest" description="Disordered" evidence="14">
    <location>
        <begin position="408"/>
        <end position="452"/>
    </location>
</feature>
<keyword evidence="11" id="KW-1015">Disulfide bond</keyword>
<dbReference type="InterPro" id="IPR008427">
    <property type="entry name" value="Extracellular_membr_CFEM_dom"/>
</dbReference>
<evidence type="ECO:0000256" key="8">
    <source>
        <dbReference type="ARBA" id="ARBA00022729"/>
    </source>
</evidence>
<feature type="domain" description="CFEM" evidence="16">
    <location>
        <begin position="35"/>
        <end position="99"/>
    </location>
</feature>
<keyword evidence="9 15" id="KW-1133">Transmembrane helix</keyword>
<keyword evidence="7 15" id="KW-0812">Transmembrane</keyword>
<keyword evidence="5" id="KW-0964">Secreted</keyword>
<dbReference type="PANTHER" id="PTHR33048:SF131">
    <property type="entry name" value="INTEGRAL MEMBRANE PROTEIN"/>
    <property type="match status" value="1"/>
</dbReference>
<evidence type="ECO:0000259" key="16">
    <source>
        <dbReference type="SMART" id="SM00747"/>
    </source>
</evidence>
<dbReference type="InterPro" id="IPR049326">
    <property type="entry name" value="Rhodopsin_dom_fungi"/>
</dbReference>
<evidence type="ECO:0000313" key="17">
    <source>
        <dbReference type="EMBL" id="KAF5853792.1"/>
    </source>
</evidence>
<dbReference type="Pfam" id="PF20684">
    <property type="entry name" value="Fung_rhodopsin"/>
    <property type="match status" value="1"/>
</dbReference>
<dbReference type="PANTHER" id="PTHR33048">
    <property type="entry name" value="PTH11-LIKE INTEGRAL MEMBRANE PROTEIN (AFU_ORTHOLOGUE AFUA_5G11245)"/>
    <property type="match status" value="1"/>
</dbReference>
<feature type="transmembrane region" description="Helical" evidence="15">
    <location>
        <begin position="184"/>
        <end position="206"/>
    </location>
</feature>
<evidence type="ECO:0000313" key="18">
    <source>
        <dbReference type="Proteomes" id="UP000624244"/>
    </source>
</evidence>
<dbReference type="GO" id="GO:0005576">
    <property type="term" value="C:extracellular region"/>
    <property type="evidence" value="ECO:0007669"/>
    <property type="project" value="UniProtKB-SubCell"/>
</dbReference>
<accession>A0A8H5ZQH8</accession>
<evidence type="ECO:0000256" key="3">
    <source>
        <dbReference type="ARBA" id="ARBA00004613"/>
    </source>
</evidence>
<dbReference type="GO" id="GO:0098552">
    <property type="term" value="C:side of membrane"/>
    <property type="evidence" value="ECO:0007669"/>
    <property type="project" value="UniProtKB-KW"/>
</dbReference>
<evidence type="ECO:0000256" key="15">
    <source>
        <dbReference type="SAM" id="Phobius"/>
    </source>
</evidence>
<comment type="similarity">
    <text evidence="13">Belongs to the SAT4 family.</text>
</comment>
<protein>
    <recommendedName>
        <fullName evidence="16">CFEM domain-containing protein</fullName>
    </recommendedName>
</protein>
<evidence type="ECO:0000256" key="11">
    <source>
        <dbReference type="ARBA" id="ARBA00023157"/>
    </source>
</evidence>
<evidence type="ECO:0000256" key="10">
    <source>
        <dbReference type="ARBA" id="ARBA00023136"/>
    </source>
</evidence>
<keyword evidence="6" id="KW-0325">Glycoprotein</keyword>
<evidence type="ECO:0000256" key="4">
    <source>
        <dbReference type="ARBA" id="ARBA00010031"/>
    </source>
</evidence>
<evidence type="ECO:0000256" key="13">
    <source>
        <dbReference type="ARBA" id="ARBA00038359"/>
    </source>
</evidence>
<feature type="transmembrane region" description="Helical" evidence="15">
    <location>
        <begin position="142"/>
        <end position="164"/>
    </location>
</feature>
<organism evidence="17 18">
    <name type="scientific">Cochliobolus sativus</name>
    <name type="common">Common root rot and spot blotch fungus</name>
    <name type="synonym">Bipolaris sorokiniana</name>
    <dbReference type="NCBI Taxonomy" id="45130"/>
    <lineage>
        <taxon>Eukaryota</taxon>
        <taxon>Fungi</taxon>
        <taxon>Dikarya</taxon>
        <taxon>Ascomycota</taxon>
        <taxon>Pezizomycotina</taxon>
        <taxon>Dothideomycetes</taxon>
        <taxon>Pleosporomycetidae</taxon>
        <taxon>Pleosporales</taxon>
        <taxon>Pleosporineae</taxon>
        <taxon>Pleosporaceae</taxon>
        <taxon>Bipolaris</taxon>
    </lineage>
</organism>
<feature type="compositionally biased region" description="Basic and acidic residues" evidence="14">
    <location>
        <begin position="431"/>
        <end position="452"/>
    </location>
</feature>
<keyword evidence="6" id="KW-0336">GPI-anchor</keyword>
<evidence type="ECO:0000256" key="2">
    <source>
        <dbReference type="ARBA" id="ARBA00004589"/>
    </source>
</evidence>
<keyword evidence="8" id="KW-0732">Signal</keyword>
<sequence length="465" mass="51516">MQIRKLFAAVLCTQLSQIGAAVLNDIRSMDLRALSISDIPLCGLSCLFLTVPLIGCALDDYDCQCRNVELAHTLSTCMLANCTMADTLNTAKVQQDICHLSNESKQKDVYIYTIACYTIAVSFVLLRVIGRIVTRRFALDDYIVITALLFTTVPLGLVLKMAGVGFGEHLWNLQEGQLLQNLRFFYVAWVTYTFVLGLTKISLALLYREVFPSPGAQLGSLVFLGWIAINTLILIFLTIFNCNPVNAFWDRDIKDAKCTNINAIAYANSASAIAQDVALLIFPLACIRTLNMTRWRKIMVGIMFAIGTLGCIATIVRLHTILAFKTTIDPTWDYVPITIWTEIELACCFACLSLPAIRMLLGCILPDSFFSSITSRYRSYGSSAPDRGVDIIKPNSIPAGRGFRSWKQVSSDHEQDAGKSSEMDVLSRAGTDARSEKSRGAESRIEEARISDVEDDILPTPWGHL</sequence>
<feature type="compositionally biased region" description="Basic and acidic residues" evidence="14">
    <location>
        <begin position="410"/>
        <end position="422"/>
    </location>
</feature>
<comment type="subcellular location">
    <subcellularLocation>
        <location evidence="2">Membrane</location>
        <topology evidence="2">Lipid-anchor</topology>
        <topology evidence="2">GPI-anchor</topology>
    </subcellularLocation>
    <subcellularLocation>
        <location evidence="1">Membrane</location>
        <topology evidence="1">Multi-pass membrane protein</topology>
    </subcellularLocation>
    <subcellularLocation>
        <location evidence="3">Secreted</location>
    </subcellularLocation>
</comment>
<keyword evidence="12" id="KW-0449">Lipoprotein</keyword>
<evidence type="ECO:0000256" key="9">
    <source>
        <dbReference type="ARBA" id="ARBA00022989"/>
    </source>
</evidence>
<evidence type="ECO:0000256" key="12">
    <source>
        <dbReference type="ARBA" id="ARBA00023288"/>
    </source>
</evidence>
<evidence type="ECO:0000256" key="7">
    <source>
        <dbReference type="ARBA" id="ARBA00022692"/>
    </source>
</evidence>
<proteinExistence type="inferred from homology"/>
<dbReference type="Pfam" id="PF05730">
    <property type="entry name" value="CFEM"/>
    <property type="match status" value="1"/>
</dbReference>
<evidence type="ECO:0000256" key="1">
    <source>
        <dbReference type="ARBA" id="ARBA00004141"/>
    </source>
</evidence>
<feature type="transmembrane region" description="Helical" evidence="15">
    <location>
        <begin position="218"/>
        <end position="240"/>
    </location>
</feature>
<dbReference type="Proteomes" id="UP000624244">
    <property type="component" value="Unassembled WGS sequence"/>
</dbReference>
<comment type="caution">
    <text evidence="17">The sequence shown here is derived from an EMBL/GenBank/DDBJ whole genome shotgun (WGS) entry which is preliminary data.</text>
</comment>
<evidence type="ECO:0000256" key="14">
    <source>
        <dbReference type="SAM" id="MobiDB-lite"/>
    </source>
</evidence>
<evidence type="ECO:0000256" key="6">
    <source>
        <dbReference type="ARBA" id="ARBA00022622"/>
    </source>
</evidence>
<evidence type="ECO:0000256" key="5">
    <source>
        <dbReference type="ARBA" id="ARBA00022525"/>
    </source>
</evidence>
<keyword evidence="10 15" id="KW-0472">Membrane</keyword>
<name>A0A8H5ZQH8_COCSA</name>
<feature type="transmembrane region" description="Helical" evidence="15">
    <location>
        <begin position="298"/>
        <end position="319"/>
    </location>
</feature>
<feature type="transmembrane region" description="Helical" evidence="15">
    <location>
        <begin position="263"/>
        <end position="286"/>
    </location>
</feature>